<evidence type="ECO:0000259" key="1">
    <source>
        <dbReference type="PROSITE" id="PS50943"/>
    </source>
</evidence>
<dbReference type="CDD" id="cd00093">
    <property type="entry name" value="HTH_XRE"/>
    <property type="match status" value="1"/>
</dbReference>
<dbReference type="InterPro" id="IPR001387">
    <property type="entry name" value="Cro/C1-type_HTH"/>
</dbReference>
<keyword evidence="3" id="KW-1185">Reference proteome</keyword>
<dbReference type="SUPFAM" id="SSF47413">
    <property type="entry name" value="lambda repressor-like DNA-binding domains"/>
    <property type="match status" value="1"/>
</dbReference>
<dbReference type="AlphaFoldDB" id="A0A1H0MEK4"/>
<sequence>MKPKIGELRKSKGLTQKYVAQQVEISYQRLSEIERGVIYPRVDLLKKIGDAIGENWCDLYEDK</sequence>
<dbReference type="OrthoDB" id="1859224at2"/>
<feature type="domain" description="HTH cro/C1-type" evidence="1">
    <location>
        <begin position="5"/>
        <end position="59"/>
    </location>
</feature>
<dbReference type="SMART" id="SM00530">
    <property type="entry name" value="HTH_XRE"/>
    <property type="match status" value="1"/>
</dbReference>
<dbReference type="RefSeq" id="WP_089652286.1">
    <property type="nucleotide sequence ID" value="NZ_FNIZ01000008.1"/>
</dbReference>
<dbReference type="Proteomes" id="UP000198860">
    <property type="component" value="Unassembled WGS sequence"/>
</dbReference>
<gene>
    <name evidence="2" type="ORF">SAMN05421677_1086</name>
</gene>
<proteinExistence type="predicted"/>
<name>A0A1H0MEK4_HALAD</name>
<evidence type="ECO:0000313" key="3">
    <source>
        <dbReference type="Proteomes" id="UP000198860"/>
    </source>
</evidence>
<dbReference type="InterPro" id="IPR010982">
    <property type="entry name" value="Lambda_DNA-bd_dom_sf"/>
</dbReference>
<dbReference type="GO" id="GO:0003677">
    <property type="term" value="F:DNA binding"/>
    <property type="evidence" value="ECO:0007669"/>
    <property type="project" value="UniProtKB-KW"/>
</dbReference>
<dbReference type="Pfam" id="PF01381">
    <property type="entry name" value="HTH_3"/>
    <property type="match status" value="1"/>
</dbReference>
<keyword evidence="2" id="KW-0238">DNA-binding</keyword>
<dbReference type="STRING" id="240303.SAMN05421677_1086"/>
<reference evidence="3" key="1">
    <citation type="submission" date="2016-10" db="EMBL/GenBank/DDBJ databases">
        <authorList>
            <person name="Varghese N."/>
            <person name="Submissions S."/>
        </authorList>
    </citation>
    <scope>NUCLEOTIDE SEQUENCE [LARGE SCALE GENOMIC DNA]</scope>
    <source>
        <strain evidence="3">CGMCC 1.3703</strain>
    </source>
</reference>
<protein>
    <submittedName>
        <fullName evidence="2">DNA-binding transcriptional regulator, XRE-family HTH domain</fullName>
    </submittedName>
</protein>
<accession>A0A1H0MEK4</accession>
<dbReference type="Gene3D" id="1.10.260.40">
    <property type="entry name" value="lambda repressor-like DNA-binding domains"/>
    <property type="match status" value="1"/>
</dbReference>
<evidence type="ECO:0000313" key="2">
    <source>
        <dbReference type="EMBL" id="SDO78620.1"/>
    </source>
</evidence>
<dbReference type="PROSITE" id="PS50943">
    <property type="entry name" value="HTH_CROC1"/>
    <property type="match status" value="1"/>
</dbReference>
<dbReference type="EMBL" id="FNIZ01000008">
    <property type="protein sequence ID" value="SDO78620.1"/>
    <property type="molecule type" value="Genomic_DNA"/>
</dbReference>
<organism evidence="2 3">
    <name type="scientific">Halobacillus aidingensis</name>
    <dbReference type="NCBI Taxonomy" id="240303"/>
    <lineage>
        <taxon>Bacteria</taxon>
        <taxon>Bacillati</taxon>
        <taxon>Bacillota</taxon>
        <taxon>Bacilli</taxon>
        <taxon>Bacillales</taxon>
        <taxon>Bacillaceae</taxon>
        <taxon>Halobacillus</taxon>
    </lineage>
</organism>